<proteinExistence type="predicted"/>
<name>A0A8S0X2Y7_9FIRM</name>
<evidence type="ECO:0000313" key="3">
    <source>
        <dbReference type="EMBL" id="CEJ06480.1"/>
    </source>
</evidence>
<evidence type="ECO:0000313" key="4">
    <source>
        <dbReference type="Proteomes" id="UP001071230"/>
    </source>
</evidence>
<dbReference type="AlphaFoldDB" id="A0A8S0X2Y7"/>
<sequence>MSGSVPHTMGINSDNYGRSSGERASEGESLSGAFSVSPRNSLQTLKKCITINIVDFKCTPLRKLYSSCPLTEDETGCRLTDIIEVHFLEMSKLMDSEILSKDEKVGDPSK</sequence>
<accession>A0A8S0X2Y7</accession>
<reference evidence="2" key="2">
    <citation type="submission" date="2020-01" db="EMBL/GenBank/DDBJ databases">
        <authorList>
            <person name="Hornung B."/>
        </authorList>
    </citation>
    <scope>NUCLEOTIDE SEQUENCE</scope>
    <source>
        <strain evidence="2">PacBioINE</strain>
    </source>
</reference>
<evidence type="ECO:0000313" key="2">
    <source>
        <dbReference type="EMBL" id="CAA7599610.1"/>
    </source>
</evidence>
<dbReference type="EMBL" id="LR746496">
    <property type="protein sequence ID" value="CAA7599610.1"/>
    <property type="molecule type" value="Genomic_DNA"/>
</dbReference>
<dbReference type="Pfam" id="PF12784">
    <property type="entry name" value="PDDEXK_2"/>
    <property type="match status" value="1"/>
</dbReference>
<gene>
    <name evidence="2" type="ORF">DEACI_0236</name>
    <name evidence="3" type="ORF">DEACI_0928</name>
</gene>
<protein>
    <submittedName>
        <fullName evidence="2">PD-(D/E)XK nuclease family transposase</fullName>
    </submittedName>
</protein>
<evidence type="ECO:0000256" key="1">
    <source>
        <dbReference type="SAM" id="MobiDB-lite"/>
    </source>
</evidence>
<reference evidence="3" key="1">
    <citation type="submission" date="2014-11" db="EMBL/GenBank/DDBJ databases">
        <authorList>
            <person name="Hornung B.V."/>
        </authorList>
    </citation>
    <scope>NUCLEOTIDE SEQUENCE</scope>
    <source>
        <strain evidence="3">INE</strain>
    </source>
</reference>
<dbReference type="Proteomes" id="UP001071230">
    <property type="component" value="Unassembled WGS sequence"/>
</dbReference>
<dbReference type="Proteomes" id="UP000836597">
    <property type="component" value="Chromosome"/>
</dbReference>
<dbReference type="KEGG" id="aacx:DEACI_0236"/>
<dbReference type="EMBL" id="CDGJ01000028">
    <property type="protein sequence ID" value="CEJ06480.1"/>
    <property type="molecule type" value="Genomic_DNA"/>
</dbReference>
<keyword evidence="4" id="KW-1185">Reference proteome</keyword>
<feature type="region of interest" description="Disordered" evidence="1">
    <location>
        <begin position="1"/>
        <end position="35"/>
    </location>
</feature>
<organism evidence="2">
    <name type="scientific">Acididesulfobacillus acetoxydans</name>
    <dbReference type="NCBI Taxonomy" id="1561005"/>
    <lineage>
        <taxon>Bacteria</taxon>
        <taxon>Bacillati</taxon>
        <taxon>Bacillota</taxon>
        <taxon>Clostridia</taxon>
        <taxon>Eubacteriales</taxon>
        <taxon>Peptococcaceae</taxon>
        <taxon>Acididesulfobacillus</taxon>
    </lineage>
</organism>
<feature type="compositionally biased region" description="Polar residues" evidence="1">
    <location>
        <begin position="1"/>
        <end position="16"/>
    </location>
</feature>